<keyword evidence="10 15" id="KW-0675">Receptor</keyword>
<evidence type="ECO:0000256" key="14">
    <source>
        <dbReference type="ARBA" id="ARBA00049638"/>
    </source>
</evidence>
<dbReference type="EMBL" id="JBJUIK010000002">
    <property type="protein sequence ID" value="KAL3535329.1"/>
    <property type="molecule type" value="Genomic_DNA"/>
</dbReference>
<evidence type="ECO:0000256" key="8">
    <source>
        <dbReference type="ARBA" id="ARBA00023065"/>
    </source>
</evidence>
<dbReference type="PANTHER" id="PTHR34836">
    <property type="entry name" value="OS06G0188250 PROTEIN"/>
    <property type="match status" value="1"/>
</dbReference>
<keyword evidence="4 15" id="KW-0813">Transport</keyword>
<feature type="transmembrane region" description="Helical" evidence="17">
    <location>
        <begin position="600"/>
        <end position="620"/>
    </location>
</feature>
<evidence type="ECO:0000256" key="13">
    <source>
        <dbReference type="ARBA" id="ARBA00023303"/>
    </source>
</evidence>
<dbReference type="InterPro" id="IPR028082">
    <property type="entry name" value="Peripla_BP_I"/>
</dbReference>
<dbReference type="InterPro" id="IPR015683">
    <property type="entry name" value="Ionotropic_Glu_rcpt"/>
</dbReference>
<dbReference type="Gene3D" id="3.40.190.10">
    <property type="entry name" value="Periplasmic binding protein-like II"/>
    <property type="match status" value="1"/>
</dbReference>
<feature type="signal peptide" evidence="18">
    <location>
        <begin position="1"/>
        <end position="24"/>
    </location>
</feature>
<evidence type="ECO:0000256" key="15">
    <source>
        <dbReference type="PIRNR" id="PIRNR037090"/>
    </source>
</evidence>
<reference evidence="20 21" key="1">
    <citation type="submission" date="2024-11" db="EMBL/GenBank/DDBJ databases">
        <title>A near-complete genome assembly of Cinchona calisaya.</title>
        <authorList>
            <person name="Lian D.C."/>
            <person name="Zhao X.W."/>
            <person name="Wei L."/>
        </authorList>
    </citation>
    <scope>NUCLEOTIDE SEQUENCE [LARGE SCALE GENOMIC DNA]</scope>
    <source>
        <tissue evidence="20">Nenye</tissue>
    </source>
</reference>
<dbReference type="InterPro" id="IPR001828">
    <property type="entry name" value="ANF_lig-bd_rcpt"/>
</dbReference>
<organism evidence="20 21">
    <name type="scientific">Cinchona calisaya</name>
    <dbReference type="NCBI Taxonomy" id="153742"/>
    <lineage>
        <taxon>Eukaryota</taxon>
        <taxon>Viridiplantae</taxon>
        <taxon>Streptophyta</taxon>
        <taxon>Embryophyta</taxon>
        <taxon>Tracheophyta</taxon>
        <taxon>Spermatophyta</taxon>
        <taxon>Magnoliopsida</taxon>
        <taxon>eudicotyledons</taxon>
        <taxon>Gunneridae</taxon>
        <taxon>Pentapetalae</taxon>
        <taxon>asterids</taxon>
        <taxon>lamiids</taxon>
        <taxon>Gentianales</taxon>
        <taxon>Rubiaceae</taxon>
        <taxon>Cinchonoideae</taxon>
        <taxon>Cinchoneae</taxon>
        <taxon>Cinchona</taxon>
    </lineage>
</organism>
<evidence type="ECO:0000256" key="18">
    <source>
        <dbReference type="SAM" id="SignalP"/>
    </source>
</evidence>
<dbReference type="FunFam" id="3.40.50.2300:FF:000310">
    <property type="entry name" value="Glutamate receptor"/>
    <property type="match status" value="1"/>
</dbReference>
<comment type="function">
    <text evidence="15">Glutamate-gated receptor that probably acts as non-selective cation channel.</text>
</comment>
<dbReference type="CDD" id="cd13686">
    <property type="entry name" value="GluR_Plant"/>
    <property type="match status" value="1"/>
</dbReference>
<dbReference type="CDD" id="cd19990">
    <property type="entry name" value="PBP1_GABAb_receptor_plant"/>
    <property type="match status" value="1"/>
</dbReference>
<comment type="similarity">
    <text evidence="2 15">Belongs to the glutamate-gated ion channel (TC 1.A.10.1) family.</text>
</comment>
<dbReference type="InterPro" id="IPR001320">
    <property type="entry name" value="Iontro_rcpt_C"/>
</dbReference>
<evidence type="ECO:0000256" key="5">
    <source>
        <dbReference type="ARBA" id="ARBA00022692"/>
    </source>
</evidence>
<dbReference type="SUPFAM" id="SSF53822">
    <property type="entry name" value="Periplasmic binding protein-like I"/>
    <property type="match status" value="1"/>
</dbReference>
<keyword evidence="8 15" id="KW-0406">Ion transport</keyword>
<dbReference type="Pfam" id="PF00060">
    <property type="entry name" value="Lig_chan"/>
    <property type="match status" value="1"/>
</dbReference>
<feature type="compositionally biased region" description="Polar residues" evidence="16">
    <location>
        <begin position="910"/>
        <end position="921"/>
    </location>
</feature>
<evidence type="ECO:0000256" key="17">
    <source>
        <dbReference type="SAM" id="Phobius"/>
    </source>
</evidence>
<dbReference type="SUPFAM" id="SSF53850">
    <property type="entry name" value="Periplasmic binding protein-like II"/>
    <property type="match status" value="1"/>
</dbReference>
<dbReference type="Gene3D" id="3.40.50.2300">
    <property type="match status" value="2"/>
</dbReference>
<evidence type="ECO:0000256" key="10">
    <source>
        <dbReference type="ARBA" id="ARBA00023170"/>
    </source>
</evidence>
<proteinExistence type="inferred from homology"/>
<keyword evidence="9 15" id="KW-0472">Membrane</keyword>
<keyword evidence="7 17" id="KW-1133">Transmembrane helix</keyword>
<evidence type="ECO:0000259" key="19">
    <source>
        <dbReference type="SMART" id="SM00079"/>
    </source>
</evidence>
<evidence type="ECO:0000313" key="20">
    <source>
        <dbReference type="EMBL" id="KAL3535329.1"/>
    </source>
</evidence>
<dbReference type="Pfam" id="PF10613">
    <property type="entry name" value="Lig_chan-Glu_bd"/>
    <property type="match status" value="1"/>
</dbReference>
<comment type="subcellular location">
    <subcellularLocation>
        <location evidence="1">Membrane</location>
        <topology evidence="1">Multi-pass membrane protein</topology>
    </subcellularLocation>
</comment>
<dbReference type="PANTHER" id="PTHR34836:SF7">
    <property type="entry name" value="RECEPTOR LIGAND BINDING REGION DOMAIN-CONTAINING PROTEIN"/>
    <property type="match status" value="1"/>
</dbReference>
<dbReference type="SMART" id="SM00079">
    <property type="entry name" value="PBPe"/>
    <property type="match status" value="1"/>
</dbReference>
<dbReference type="Proteomes" id="UP001630127">
    <property type="component" value="Unassembled WGS sequence"/>
</dbReference>
<accession>A0ABD3AVV0</accession>
<evidence type="ECO:0000256" key="2">
    <source>
        <dbReference type="ARBA" id="ARBA00008685"/>
    </source>
</evidence>
<keyword evidence="5 17" id="KW-0812">Transmembrane</keyword>
<evidence type="ECO:0000256" key="6">
    <source>
        <dbReference type="ARBA" id="ARBA00022729"/>
    </source>
</evidence>
<sequence length="979" mass="109201">MLNIKSLLLFSLYALLSLMFGVNSIPDSNEFPFSAKTTYSFVHVGAVLDLNSPMGTMLDLCLSMAVSDFYSIHSDYKTRLFLHTKNAEEELDVASAVLEMLKNQEVHGVLGPEWSKEATFVVELGAKAHVPIISFTAKNRAFSHSPSPYFVRTTPDDLNQVKSLAAICQGFEWHEVFILYEDTEYGNLFVSKLNKAFQEVDIQLSYMSAISTSAEDFDITKELNKLMTKQTRIFLVHMNILLGNRLFVLARKAGMMSEGYAWLITDGLSNFLNSEDSSSMEGVLGIRPHVPKSKNLDNFRAKWKRKALLMKPESTVMELNVYGLWAYDTVWALALAIEKLPPPDSDMLKTSQVDNKSDISTSLGDNRSDISSLKVSQFGRTILTELLHTKFTGLSGEFQLVDGQLQPSAFEIFNVIGSGDRVVGYWTPERGISNRLSSIGDPTYSTSMKELRAIMWPGDTVVPPKGWAIPTAGKFKVGVPKKDGFTEFVNIQLDPATNEYNFSGLSIDVFLASLNLIPFKLDYEFVPYLNTSEHSNGSYHAMLDGILDKTYDFVVGDVTILANRSTFIDFTLPYTESGVVMVVKNRKNIDMWIFLKPLRWDLWMTIILACIFIGFVVRILEDQRNNTNADSLTPNEQQLGLFFWFPIAALAFPERNMVANKWSMFVLVVWLFVAYILMQSYTAKLSAIFTVDQLNFAFSKDYYIGYQHGSFVHDFLINELYLDESKLRSYSTIEEYHDAMSRGGKKGGIDAIYAEIPYMKLLLNTYGSEYRIIGPTHKTDGFGFAFPRGSPLVSYFSRAILNVTQGASMNVIEQKNFGPGYPSDQDSINQESPSLTFYNFGGPFIIILSATIIALFCSKTSIGQRFTTMVSNCGCRCSNFLNSRDKESRGHSLSHTDGAGDASGEEANQFEENSPNVSQGTGEIRESEDTSADISGRSGEVLESSRTTMNAVSAGSGASEVQLSELGNAQQPESSRTIE</sequence>
<evidence type="ECO:0000256" key="16">
    <source>
        <dbReference type="SAM" id="MobiDB-lite"/>
    </source>
</evidence>
<keyword evidence="21" id="KW-1185">Reference proteome</keyword>
<dbReference type="PIRSF" id="PIRSF037090">
    <property type="entry name" value="Iontro_Glu-like_rcpt_pln"/>
    <property type="match status" value="1"/>
</dbReference>
<gene>
    <name evidence="20" type="ORF">ACH5RR_003790</name>
</gene>
<evidence type="ECO:0000256" key="9">
    <source>
        <dbReference type="ARBA" id="ARBA00023136"/>
    </source>
</evidence>
<protein>
    <recommendedName>
        <fullName evidence="15">Glutamate receptor</fullName>
    </recommendedName>
</protein>
<keyword evidence="6 18" id="KW-0732">Signal</keyword>
<comment type="subunit">
    <text evidence="3">May form heteromers.</text>
</comment>
<dbReference type="Pfam" id="PF01094">
    <property type="entry name" value="ANF_receptor"/>
    <property type="match status" value="1"/>
</dbReference>
<keyword evidence="13 15" id="KW-0407">Ion channel</keyword>
<dbReference type="AlphaFoldDB" id="A0ABD3AVV0"/>
<name>A0ABD3AVV0_9GENT</name>
<evidence type="ECO:0000256" key="3">
    <source>
        <dbReference type="ARBA" id="ARBA00011095"/>
    </source>
</evidence>
<dbReference type="FunFam" id="3.40.50.2300:FF:000081">
    <property type="entry name" value="Glutamate receptor"/>
    <property type="match status" value="1"/>
</dbReference>
<feature type="compositionally biased region" description="Polar residues" evidence="16">
    <location>
        <begin position="944"/>
        <end position="953"/>
    </location>
</feature>
<dbReference type="Gene3D" id="1.10.287.70">
    <property type="match status" value="1"/>
</dbReference>
<feature type="chain" id="PRO_5044784764" description="Glutamate receptor" evidence="18">
    <location>
        <begin position="25"/>
        <end position="979"/>
    </location>
</feature>
<evidence type="ECO:0000313" key="21">
    <source>
        <dbReference type="Proteomes" id="UP001630127"/>
    </source>
</evidence>
<evidence type="ECO:0000256" key="4">
    <source>
        <dbReference type="ARBA" id="ARBA00022448"/>
    </source>
</evidence>
<evidence type="ECO:0000256" key="1">
    <source>
        <dbReference type="ARBA" id="ARBA00004141"/>
    </source>
</evidence>
<feature type="transmembrane region" description="Helical" evidence="17">
    <location>
        <begin position="662"/>
        <end position="681"/>
    </location>
</feature>
<evidence type="ECO:0000256" key="11">
    <source>
        <dbReference type="ARBA" id="ARBA00023180"/>
    </source>
</evidence>
<evidence type="ECO:0000256" key="7">
    <source>
        <dbReference type="ARBA" id="ARBA00022989"/>
    </source>
</evidence>
<dbReference type="GO" id="GO:0016020">
    <property type="term" value="C:membrane"/>
    <property type="evidence" value="ECO:0007669"/>
    <property type="project" value="UniProtKB-SubCell"/>
</dbReference>
<feature type="region of interest" description="Disordered" evidence="16">
    <location>
        <begin position="885"/>
        <end position="979"/>
    </location>
</feature>
<comment type="function">
    <text evidence="14">Glutamate-gated receptor that probably acts as a non-selective cation channel. May be involved in light-signal transduction and calcium homeostasis via the regulation of calcium influx into cells.</text>
</comment>
<keyword evidence="12 15" id="KW-1071">Ligand-gated ion channel</keyword>
<evidence type="ECO:0000256" key="12">
    <source>
        <dbReference type="ARBA" id="ARBA00023286"/>
    </source>
</evidence>
<comment type="caution">
    <text evidence="20">The sequence shown here is derived from an EMBL/GenBank/DDBJ whole genome shotgun (WGS) entry which is preliminary data.</text>
</comment>
<feature type="transmembrane region" description="Helical" evidence="17">
    <location>
        <begin position="837"/>
        <end position="857"/>
    </location>
</feature>
<feature type="compositionally biased region" description="Polar residues" evidence="16">
    <location>
        <begin position="959"/>
        <end position="979"/>
    </location>
</feature>
<dbReference type="InterPro" id="IPR017103">
    <property type="entry name" value="Iontropic_Glu_rcpt_pln"/>
</dbReference>
<keyword evidence="11" id="KW-0325">Glycoprotein</keyword>
<feature type="domain" description="Ionotropic glutamate receptor C-terminal" evidence="19">
    <location>
        <begin position="474"/>
        <end position="819"/>
    </location>
</feature>
<dbReference type="InterPro" id="IPR019594">
    <property type="entry name" value="Glu/Gly-bd"/>
</dbReference>
<dbReference type="InterPro" id="IPR044440">
    <property type="entry name" value="GABAb_receptor_plant_PBP1"/>
</dbReference>
<dbReference type="GO" id="GO:0034220">
    <property type="term" value="P:monoatomic ion transmembrane transport"/>
    <property type="evidence" value="ECO:0007669"/>
    <property type="project" value="UniProtKB-KW"/>
</dbReference>